<reference evidence="2" key="1">
    <citation type="journal article" date="2015" name="Genome Biol. Evol.">
        <title>Organellar Genomes of White Spruce (Picea glauca): Assembly and Annotation.</title>
        <authorList>
            <person name="Jackman S.D."/>
            <person name="Warren R.L."/>
            <person name="Gibb E.A."/>
            <person name="Vandervalk B.P."/>
            <person name="Mohamadi H."/>
            <person name="Chu J."/>
            <person name="Raymond A."/>
            <person name="Pleasance S."/>
            <person name="Coope R."/>
            <person name="Wildung M.R."/>
            <person name="Ritland C.E."/>
            <person name="Bousquet J."/>
            <person name="Jones S.J."/>
            <person name="Bohlmann J."/>
            <person name="Birol I."/>
        </authorList>
    </citation>
    <scope>NUCLEOTIDE SEQUENCE [LARGE SCALE GENOMIC DNA]</scope>
    <source>
        <tissue evidence="2">Flushing bud</tissue>
    </source>
</reference>
<sequence length="126" mass="14343">MAARSFYGTNCTYMRMYGCDEHPLELPRFVLSEYSNKECHPVWESPAEQSIRGWKSQLIKWEAGEGISLPLVVLGPRTVEARDYDPKGDFVACIARHSKTFEGHKNDPEDHLANSPQDSPGMREEN</sequence>
<accession>A0A101M135</accession>
<comment type="caution">
    <text evidence="2">The sequence shown here is derived from an EMBL/GenBank/DDBJ whole genome shotgun (WGS) entry which is preliminary data.</text>
</comment>
<geneLocation type="mitochondrion" evidence="2"/>
<feature type="compositionally biased region" description="Basic and acidic residues" evidence="1">
    <location>
        <begin position="101"/>
        <end position="112"/>
    </location>
</feature>
<proteinExistence type="predicted"/>
<feature type="region of interest" description="Disordered" evidence="1">
    <location>
        <begin position="101"/>
        <end position="126"/>
    </location>
</feature>
<protein>
    <submittedName>
        <fullName evidence="2">Uncharacterized protein</fullName>
    </submittedName>
</protein>
<keyword evidence="2" id="KW-0496">Mitochondrion</keyword>
<dbReference type="AlphaFoldDB" id="A0A101M135"/>
<evidence type="ECO:0000256" key="1">
    <source>
        <dbReference type="SAM" id="MobiDB-lite"/>
    </source>
</evidence>
<gene>
    <name evidence="2" type="ORF">ABT39_MTgene3648</name>
</gene>
<name>A0A101M135_PICGL</name>
<evidence type="ECO:0000313" key="2">
    <source>
        <dbReference type="EMBL" id="KUM49099.1"/>
    </source>
</evidence>
<organism evidence="2">
    <name type="scientific">Picea glauca</name>
    <name type="common">White spruce</name>
    <name type="synonym">Pinus glauca</name>
    <dbReference type="NCBI Taxonomy" id="3330"/>
    <lineage>
        <taxon>Eukaryota</taxon>
        <taxon>Viridiplantae</taxon>
        <taxon>Streptophyta</taxon>
        <taxon>Embryophyta</taxon>
        <taxon>Tracheophyta</taxon>
        <taxon>Spermatophyta</taxon>
        <taxon>Pinopsida</taxon>
        <taxon>Pinidae</taxon>
        <taxon>Conifers I</taxon>
        <taxon>Pinales</taxon>
        <taxon>Pinaceae</taxon>
        <taxon>Picea</taxon>
    </lineage>
</organism>
<dbReference type="EMBL" id="LKAM01000003">
    <property type="protein sequence ID" value="KUM49099.1"/>
    <property type="molecule type" value="Genomic_DNA"/>
</dbReference>